<dbReference type="EMBL" id="CAJJDN010000081">
    <property type="protein sequence ID" value="CAD8104202.1"/>
    <property type="molecule type" value="Genomic_DNA"/>
</dbReference>
<accession>A0A8S1PML8</accession>
<name>A0A8S1PML8_9CILI</name>
<dbReference type="Proteomes" id="UP000692954">
    <property type="component" value="Unassembled WGS sequence"/>
</dbReference>
<evidence type="ECO:0000313" key="1">
    <source>
        <dbReference type="EMBL" id="CAD8104202.1"/>
    </source>
</evidence>
<reference evidence="1" key="1">
    <citation type="submission" date="2021-01" db="EMBL/GenBank/DDBJ databases">
        <authorList>
            <consortium name="Genoscope - CEA"/>
            <person name="William W."/>
        </authorList>
    </citation>
    <scope>NUCLEOTIDE SEQUENCE</scope>
</reference>
<evidence type="ECO:0000313" key="2">
    <source>
        <dbReference type="Proteomes" id="UP000692954"/>
    </source>
</evidence>
<proteinExistence type="predicted"/>
<keyword evidence="2" id="KW-1185">Reference proteome</keyword>
<comment type="caution">
    <text evidence="1">The sequence shown here is derived from an EMBL/GenBank/DDBJ whole genome shotgun (WGS) entry which is preliminary data.</text>
</comment>
<organism evidence="1 2">
    <name type="scientific">Paramecium sonneborni</name>
    <dbReference type="NCBI Taxonomy" id="65129"/>
    <lineage>
        <taxon>Eukaryota</taxon>
        <taxon>Sar</taxon>
        <taxon>Alveolata</taxon>
        <taxon>Ciliophora</taxon>
        <taxon>Intramacronucleata</taxon>
        <taxon>Oligohymenophorea</taxon>
        <taxon>Peniculida</taxon>
        <taxon>Parameciidae</taxon>
        <taxon>Paramecium</taxon>
    </lineage>
</organism>
<gene>
    <name evidence="1" type="ORF">PSON_ATCC_30995.1.T0810240</name>
</gene>
<sequence>MLDLSTTIIGFVTKDSNHLLSELQSFQYFSLISIVRWQANTVASQYRIVCLFTFIKLQFSALIFHLNYQPLQKCLIFWKILLMINISETQRSLY</sequence>
<dbReference type="AlphaFoldDB" id="A0A8S1PML8"/>
<protein>
    <submittedName>
        <fullName evidence="1">Uncharacterized protein</fullName>
    </submittedName>
</protein>